<dbReference type="PANTHER" id="PTHR32089:SF120">
    <property type="entry name" value="METHYL-ACCEPTING CHEMOTAXIS PROTEIN TLPQ"/>
    <property type="match status" value="1"/>
</dbReference>
<evidence type="ECO:0000313" key="14">
    <source>
        <dbReference type="Proteomes" id="UP000199290"/>
    </source>
</evidence>
<dbReference type="EMBL" id="FOYV01000002">
    <property type="protein sequence ID" value="SFR56153.1"/>
    <property type="molecule type" value="Genomic_DNA"/>
</dbReference>
<dbReference type="Pfam" id="PF00672">
    <property type="entry name" value="HAMP"/>
    <property type="match status" value="1"/>
</dbReference>
<feature type="domain" description="HBM" evidence="12">
    <location>
        <begin position="44"/>
        <end position="294"/>
    </location>
</feature>
<evidence type="ECO:0000313" key="13">
    <source>
        <dbReference type="EMBL" id="SFR56153.1"/>
    </source>
</evidence>
<dbReference type="RefSeq" id="WP_091991641.1">
    <property type="nucleotide sequence ID" value="NZ_FOYV01000002.1"/>
</dbReference>
<keyword evidence="5 9" id="KW-0472">Membrane</keyword>
<dbReference type="SMART" id="SM00304">
    <property type="entry name" value="HAMP"/>
    <property type="match status" value="1"/>
</dbReference>
<dbReference type="PANTHER" id="PTHR32089">
    <property type="entry name" value="METHYL-ACCEPTING CHEMOTAXIS PROTEIN MCPB"/>
    <property type="match status" value="1"/>
</dbReference>
<dbReference type="PROSITE" id="PS51753">
    <property type="entry name" value="HBM"/>
    <property type="match status" value="1"/>
</dbReference>
<feature type="domain" description="HAMP" evidence="11">
    <location>
        <begin position="321"/>
        <end position="373"/>
    </location>
</feature>
<dbReference type="PROSITE" id="PS50111">
    <property type="entry name" value="CHEMOTAXIS_TRANSDUC_2"/>
    <property type="match status" value="1"/>
</dbReference>
<evidence type="ECO:0000256" key="5">
    <source>
        <dbReference type="ARBA" id="ARBA00023136"/>
    </source>
</evidence>
<evidence type="ECO:0000256" key="3">
    <source>
        <dbReference type="ARBA" id="ARBA00022692"/>
    </source>
</evidence>
<dbReference type="InterPro" id="IPR003660">
    <property type="entry name" value="HAMP_dom"/>
</dbReference>
<reference evidence="14" key="1">
    <citation type="submission" date="2016-10" db="EMBL/GenBank/DDBJ databases">
        <authorList>
            <person name="Varghese N."/>
            <person name="Submissions S."/>
        </authorList>
    </citation>
    <scope>NUCLEOTIDE SEQUENCE [LARGE SCALE GENOMIC DNA]</scope>
    <source>
        <strain evidence="14">CGMCC 1.6294</strain>
    </source>
</reference>
<dbReference type="PROSITE" id="PS50885">
    <property type="entry name" value="HAMP"/>
    <property type="match status" value="1"/>
</dbReference>
<dbReference type="Proteomes" id="UP000199290">
    <property type="component" value="Unassembled WGS sequence"/>
</dbReference>
<dbReference type="SMART" id="SM01358">
    <property type="entry name" value="HBM"/>
    <property type="match status" value="1"/>
</dbReference>
<evidence type="ECO:0000256" key="6">
    <source>
        <dbReference type="ARBA" id="ARBA00023224"/>
    </source>
</evidence>
<evidence type="ECO:0000259" key="12">
    <source>
        <dbReference type="PROSITE" id="PS51753"/>
    </source>
</evidence>
<dbReference type="CDD" id="cd06225">
    <property type="entry name" value="HAMP"/>
    <property type="match status" value="1"/>
</dbReference>
<dbReference type="AlphaFoldDB" id="A0A1I6HNX0"/>
<dbReference type="Pfam" id="PF00015">
    <property type="entry name" value="MCPsignal"/>
    <property type="match status" value="1"/>
</dbReference>
<dbReference type="InterPro" id="IPR004090">
    <property type="entry name" value="Chemotax_Me-accpt_rcpt"/>
</dbReference>
<evidence type="ECO:0000256" key="8">
    <source>
        <dbReference type="PROSITE-ProRule" id="PRU00284"/>
    </source>
</evidence>
<comment type="subcellular location">
    <subcellularLocation>
        <location evidence="1">Membrane</location>
        <topology evidence="1">Multi-pass membrane protein</topology>
    </subcellularLocation>
</comment>
<evidence type="ECO:0000259" key="11">
    <source>
        <dbReference type="PROSITE" id="PS50885"/>
    </source>
</evidence>
<dbReference type="GO" id="GO:0007165">
    <property type="term" value="P:signal transduction"/>
    <property type="evidence" value="ECO:0007669"/>
    <property type="project" value="UniProtKB-KW"/>
</dbReference>
<keyword evidence="4 9" id="KW-1133">Transmembrane helix</keyword>
<dbReference type="GO" id="GO:0006935">
    <property type="term" value="P:chemotaxis"/>
    <property type="evidence" value="ECO:0007669"/>
    <property type="project" value="UniProtKB-KW"/>
</dbReference>
<feature type="transmembrane region" description="Helical" evidence="9">
    <location>
        <begin position="298"/>
        <end position="319"/>
    </location>
</feature>
<dbReference type="Gene3D" id="1.10.287.950">
    <property type="entry name" value="Methyl-accepting chemotaxis protein"/>
    <property type="match status" value="1"/>
</dbReference>
<dbReference type="GO" id="GO:0004888">
    <property type="term" value="F:transmembrane signaling receptor activity"/>
    <property type="evidence" value="ECO:0007669"/>
    <property type="project" value="InterPro"/>
</dbReference>
<evidence type="ECO:0000256" key="2">
    <source>
        <dbReference type="ARBA" id="ARBA00022500"/>
    </source>
</evidence>
<evidence type="ECO:0000259" key="10">
    <source>
        <dbReference type="PROSITE" id="PS50111"/>
    </source>
</evidence>
<dbReference type="SMART" id="SM00283">
    <property type="entry name" value="MA"/>
    <property type="match status" value="1"/>
</dbReference>
<dbReference type="GO" id="GO:0016020">
    <property type="term" value="C:membrane"/>
    <property type="evidence" value="ECO:0007669"/>
    <property type="project" value="UniProtKB-SubCell"/>
</dbReference>
<protein>
    <submittedName>
        <fullName evidence="13">Methyl-accepting chemotaxis protein</fullName>
    </submittedName>
</protein>
<organism evidence="13 14">
    <name type="scientific">Marinobacter gudaonensis</name>
    <dbReference type="NCBI Taxonomy" id="375760"/>
    <lineage>
        <taxon>Bacteria</taxon>
        <taxon>Pseudomonadati</taxon>
        <taxon>Pseudomonadota</taxon>
        <taxon>Gammaproteobacteria</taxon>
        <taxon>Pseudomonadales</taxon>
        <taxon>Marinobacteraceae</taxon>
        <taxon>Marinobacter</taxon>
    </lineage>
</organism>
<name>A0A1I6HNX0_9GAMM</name>
<evidence type="ECO:0000256" key="4">
    <source>
        <dbReference type="ARBA" id="ARBA00022989"/>
    </source>
</evidence>
<gene>
    <name evidence="13" type="ORF">SAMN04488073_2844</name>
</gene>
<dbReference type="OrthoDB" id="8724845at2"/>
<proteinExistence type="inferred from homology"/>
<dbReference type="SUPFAM" id="SSF58104">
    <property type="entry name" value="Methyl-accepting chemotaxis protein (MCP) signaling domain"/>
    <property type="match status" value="1"/>
</dbReference>
<evidence type="ECO:0000256" key="7">
    <source>
        <dbReference type="ARBA" id="ARBA00029447"/>
    </source>
</evidence>
<dbReference type="STRING" id="375760.SAMN04488073_2844"/>
<dbReference type="PRINTS" id="PR00260">
    <property type="entry name" value="CHEMTRNSDUCR"/>
</dbReference>
<feature type="domain" description="Methyl-accepting transducer" evidence="10">
    <location>
        <begin position="378"/>
        <end position="614"/>
    </location>
</feature>
<sequence>MAHVTQWFLDLSVRMKLMAGFGLVLLLTCGVAGAGLLAIDGIMDRANLVKQVARIHASLGLVREREKTFALTANNNLKEEVEKEIGRIVTLAGDAAARSNSQEYRSQFDAIARQSAQYLNAFNHYAEAKRLASDSQVVMGEKSRETLTAFASLEEKFFERTRAILKLPRMPAGDPVDLAETAVNFSRNLNRLRELEHQFLSTASPSVYQQWQDTFLALRQDVANFAAERSGSERAVLDAAGEALETYRVAFERYRRSMAAIAGAETRMQRTAADVLRRAEEVSVSQRSAMESVGQSSILGVSLMSALAVLLGIGAALVITRLILVPLRKTVEAAQRISGGDLTVSVSVQRSDELGLLAGSMCHMTQRLRELIGQISASTGTVTTESKRLSETAEATRLGVEHQQSETAQTAAAIEQMANSIREVATSAGDASSHTSAANQGMHVGRHLLESVQEQMRHLGGRLAQSADSVLKLETETHAIGTVLDVIKSVSEQTNLLALNAAIEAARAGEQGRGFAVVSDEVRGLAERTRHSAAEIEVLVVNLQAVATEAAREMQTSLAISQQVESAATEACESLSDVASRFSAIERMNQSIARAAEQQQLVGSSISDSVSQISQVGEQSAERADRTAIASADLARLAAELQTAVSRFRVGDLS</sequence>
<dbReference type="InterPro" id="IPR004089">
    <property type="entry name" value="MCPsignal_dom"/>
</dbReference>
<keyword evidence="2" id="KW-0145">Chemotaxis</keyword>
<dbReference type="FunFam" id="1.10.287.950:FF:000001">
    <property type="entry name" value="Methyl-accepting chemotaxis sensory transducer"/>
    <property type="match status" value="1"/>
</dbReference>
<keyword evidence="6 8" id="KW-0807">Transducer</keyword>
<dbReference type="Pfam" id="PF16591">
    <property type="entry name" value="HBM"/>
    <property type="match status" value="1"/>
</dbReference>
<dbReference type="InterPro" id="IPR032255">
    <property type="entry name" value="HBM"/>
</dbReference>
<accession>A0A1I6HNX0</accession>
<comment type="similarity">
    <text evidence="7">Belongs to the methyl-accepting chemotaxis (MCP) protein family.</text>
</comment>
<evidence type="ECO:0000256" key="1">
    <source>
        <dbReference type="ARBA" id="ARBA00004141"/>
    </source>
</evidence>
<evidence type="ECO:0000256" key="9">
    <source>
        <dbReference type="SAM" id="Phobius"/>
    </source>
</evidence>
<keyword evidence="14" id="KW-1185">Reference proteome</keyword>
<keyword evidence="3 9" id="KW-0812">Transmembrane</keyword>